<evidence type="ECO:0000313" key="8">
    <source>
        <dbReference type="EMBL" id="NNJ28101.1"/>
    </source>
</evidence>
<comment type="caution">
    <text evidence="8">The sequence shown here is derived from an EMBL/GenBank/DDBJ whole genome shotgun (WGS) entry which is preliminary data.</text>
</comment>
<evidence type="ECO:0000256" key="5">
    <source>
        <dbReference type="SAM" id="MobiDB-lite"/>
    </source>
</evidence>
<sequence>MLGLAAFLLAATSGFYKSEQRLLWDAPEVGPAAIANATALMFVAFAGYGRLATLGEEVTDPARNIPRAVLITLAITAALYLAVAAAVSLTARHFPPELLRSQNPLAALSARMLRPTGAPVLLTAGAVAALGGSLLNLLLGLSRVVLAMARRGEMPEWFAAVEGNSPRRAVWVVGLCVAFVAAFGSVKLAWSVSACAVLLYYGLTNAAALRLPAEHRRYPRAIAWVGLAGCASLAWFVTPTAAAIVGGWLLAGVGWKGMIARKKASGGRQPPVSSNACERSAG</sequence>
<proteinExistence type="predicted"/>
<feature type="transmembrane region" description="Helical" evidence="6">
    <location>
        <begin position="221"/>
        <end position="253"/>
    </location>
</feature>
<evidence type="ECO:0000256" key="6">
    <source>
        <dbReference type="SAM" id="Phobius"/>
    </source>
</evidence>
<dbReference type="InterPro" id="IPR004841">
    <property type="entry name" value="AA-permease/SLC12A_dom"/>
</dbReference>
<dbReference type="Gene3D" id="1.20.1740.10">
    <property type="entry name" value="Amino acid/polyamine transporter I"/>
    <property type="match status" value="1"/>
</dbReference>
<feature type="domain" description="Amino acid permease/ SLC12A" evidence="7">
    <location>
        <begin position="33"/>
        <end position="242"/>
    </location>
</feature>
<feature type="transmembrane region" description="Helical" evidence="6">
    <location>
        <begin position="68"/>
        <end position="91"/>
    </location>
</feature>
<accession>A0ABX1VLE4</accession>
<name>A0ABX1VLE4_9PLAN</name>
<feature type="transmembrane region" description="Helical" evidence="6">
    <location>
        <begin position="29"/>
        <end position="48"/>
    </location>
</feature>
<dbReference type="EMBL" id="WTPX01000293">
    <property type="protein sequence ID" value="NNJ28101.1"/>
    <property type="molecule type" value="Genomic_DNA"/>
</dbReference>
<comment type="subcellular location">
    <subcellularLocation>
        <location evidence="1">Membrane</location>
        <topology evidence="1">Multi-pass membrane protein</topology>
    </subcellularLocation>
</comment>
<dbReference type="PANTHER" id="PTHR42770:SF7">
    <property type="entry name" value="MEMBRANE PROTEIN"/>
    <property type="match status" value="1"/>
</dbReference>
<dbReference type="Pfam" id="PF00324">
    <property type="entry name" value="AA_permease"/>
    <property type="match status" value="1"/>
</dbReference>
<keyword evidence="4 6" id="KW-0472">Membrane</keyword>
<organism evidence="8 9">
    <name type="scientific">Alienimonas chondri</name>
    <dbReference type="NCBI Taxonomy" id="2681879"/>
    <lineage>
        <taxon>Bacteria</taxon>
        <taxon>Pseudomonadati</taxon>
        <taxon>Planctomycetota</taxon>
        <taxon>Planctomycetia</taxon>
        <taxon>Planctomycetales</taxon>
        <taxon>Planctomycetaceae</taxon>
        <taxon>Alienimonas</taxon>
    </lineage>
</organism>
<dbReference type="Proteomes" id="UP000609651">
    <property type="component" value="Unassembled WGS sequence"/>
</dbReference>
<protein>
    <submittedName>
        <fullName evidence="8">Transporter</fullName>
    </submittedName>
</protein>
<evidence type="ECO:0000313" key="9">
    <source>
        <dbReference type="Proteomes" id="UP000609651"/>
    </source>
</evidence>
<keyword evidence="2 6" id="KW-0812">Transmembrane</keyword>
<keyword evidence="3 6" id="KW-1133">Transmembrane helix</keyword>
<feature type="region of interest" description="Disordered" evidence="5">
    <location>
        <begin position="263"/>
        <end position="282"/>
    </location>
</feature>
<keyword evidence="9" id="KW-1185">Reference proteome</keyword>
<evidence type="ECO:0000256" key="4">
    <source>
        <dbReference type="ARBA" id="ARBA00023136"/>
    </source>
</evidence>
<gene>
    <name evidence="8" type="ORF">LzC2_42120</name>
</gene>
<evidence type="ECO:0000256" key="3">
    <source>
        <dbReference type="ARBA" id="ARBA00022989"/>
    </source>
</evidence>
<evidence type="ECO:0000256" key="2">
    <source>
        <dbReference type="ARBA" id="ARBA00022692"/>
    </source>
</evidence>
<evidence type="ECO:0000256" key="1">
    <source>
        <dbReference type="ARBA" id="ARBA00004141"/>
    </source>
</evidence>
<evidence type="ECO:0000259" key="7">
    <source>
        <dbReference type="Pfam" id="PF00324"/>
    </source>
</evidence>
<reference evidence="8 9" key="1">
    <citation type="journal article" date="2020" name="Syst. Appl. Microbiol.">
        <title>Alienimonas chondri sp. nov., a novel planctomycete isolated from the biofilm of the red alga Chondrus crispus.</title>
        <authorList>
            <person name="Vitorino I."/>
            <person name="Albuquerque L."/>
            <person name="Wiegand S."/>
            <person name="Kallscheuer N."/>
            <person name="da Costa M.S."/>
            <person name="Lobo-da-Cunha A."/>
            <person name="Jogler C."/>
            <person name="Lage O.M."/>
        </authorList>
    </citation>
    <scope>NUCLEOTIDE SEQUENCE [LARGE SCALE GENOMIC DNA]</scope>
    <source>
        <strain evidence="8 9">LzC2</strain>
    </source>
</reference>
<feature type="compositionally biased region" description="Polar residues" evidence="5">
    <location>
        <begin position="271"/>
        <end position="282"/>
    </location>
</feature>
<dbReference type="PANTHER" id="PTHR42770">
    <property type="entry name" value="AMINO ACID TRANSPORTER-RELATED"/>
    <property type="match status" value="1"/>
</dbReference>
<feature type="transmembrane region" description="Helical" evidence="6">
    <location>
        <begin position="120"/>
        <end position="149"/>
    </location>
</feature>
<feature type="transmembrane region" description="Helical" evidence="6">
    <location>
        <begin position="170"/>
        <end position="201"/>
    </location>
</feature>
<dbReference type="InterPro" id="IPR050367">
    <property type="entry name" value="APC_superfamily"/>
</dbReference>